<comment type="subcellular location">
    <subcellularLocation>
        <location evidence="1">Cell projection</location>
        <location evidence="1">Cilium</location>
        <location evidence="1">Flagellum</location>
    </subcellularLocation>
    <subcellularLocation>
        <location evidence="2">Cytoplasm</location>
        <location evidence="2">Cytoskeleton</location>
        <location evidence="2">Cilium axoneme</location>
    </subcellularLocation>
</comment>
<dbReference type="InterPro" id="IPR024743">
    <property type="entry name" value="Dynein_HC_stalk"/>
</dbReference>
<dbReference type="FunFam" id="1.10.472.130:FF:000005">
    <property type="entry name" value="Dynein axonemal heavy chain 7"/>
    <property type="match status" value="1"/>
</dbReference>
<dbReference type="Gene3D" id="1.20.920.20">
    <property type="match status" value="1"/>
</dbReference>
<feature type="domain" description="Dynein heavy chain region D6 P-loop" evidence="22">
    <location>
        <begin position="3307"/>
        <end position="3420"/>
    </location>
</feature>
<dbReference type="InterPro" id="IPR042228">
    <property type="entry name" value="Dynein_linker_3"/>
</dbReference>
<dbReference type="Proteomes" id="UP001151699">
    <property type="component" value="Chromosome A"/>
</dbReference>
<feature type="region of interest" description="Disordered" evidence="21">
    <location>
        <begin position="1"/>
        <end position="20"/>
    </location>
</feature>
<dbReference type="InterPro" id="IPR042219">
    <property type="entry name" value="AAA_lid_11_sf"/>
</dbReference>
<dbReference type="InterPro" id="IPR042222">
    <property type="entry name" value="Dynein_2_N"/>
</dbReference>
<dbReference type="Gene3D" id="6.10.140.1060">
    <property type="match status" value="1"/>
</dbReference>
<dbReference type="GO" id="GO:0005930">
    <property type="term" value="C:axoneme"/>
    <property type="evidence" value="ECO:0007669"/>
    <property type="project" value="UniProtKB-SubCell"/>
</dbReference>
<evidence type="ECO:0000256" key="15">
    <source>
        <dbReference type="ARBA" id="ARBA00023273"/>
    </source>
</evidence>
<dbReference type="Gene3D" id="1.10.8.1220">
    <property type="match status" value="1"/>
</dbReference>
<feature type="domain" description="Dynein heavy chain 3 AAA+ lid" evidence="29">
    <location>
        <begin position="2096"/>
        <end position="2171"/>
    </location>
</feature>
<feature type="domain" description="Dynein heavy chain ATP-binding dynein motor region" evidence="27">
    <location>
        <begin position="2843"/>
        <end position="3063"/>
    </location>
</feature>
<evidence type="ECO:0000256" key="19">
    <source>
        <dbReference type="ARBA" id="ARBA00082102"/>
    </source>
</evidence>
<evidence type="ECO:0000256" key="2">
    <source>
        <dbReference type="ARBA" id="ARBA00004430"/>
    </source>
</evidence>
<evidence type="ECO:0000256" key="6">
    <source>
        <dbReference type="ARBA" id="ARBA00022737"/>
    </source>
</evidence>
<dbReference type="GO" id="GO:0031514">
    <property type="term" value="C:motile cilium"/>
    <property type="evidence" value="ECO:0007669"/>
    <property type="project" value="UniProtKB-SubCell"/>
</dbReference>
<comment type="caution">
    <text evidence="32">The sequence shown here is derived from an EMBL/GenBank/DDBJ whole genome shotgun (WGS) entry which is preliminary data.</text>
</comment>
<dbReference type="Pfam" id="PF17857">
    <property type="entry name" value="AAA_lid_1"/>
    <property type="match status" value="1"/>
</dbReference>
<dbReference type="FunFam" id="1.20.920.30:FF:000002">
    <property type="entry name" value="Dynein axonemal heavy chain 3"/>
    <property type="match status" value="1"/>
</dbReference>
<dbReference type="Gene3D" id="3.10.490.20">
    <property type="match status" value="1"/>
</dbReference>
<feature type="domain" description="Dynein heavy chain AAA lid" evidence="30">
    <location>
        <begin position="3455"/>
        <end position="3595"/>
    </location>
</feature>
<evidence type="ECO:0000259" key="31">
    <source>
        <dbReference type="Pfam" id="PF18199"/>
    </source>
</evidence>
<dbReference type="Gene3D" id="3.40.50.300">
    <property type="entry name" value="P-loop containing nucleotide triphosphate hydrolases"/>
    <property type="match status" value="5"/>
</dbReference>
<dbReference type="InterPro" id="IPR024317">
    <property type="entry name" value="Dynein_heavy_chain_D4_dom"/>
</dbReference>
<evidence type="ECO:0000259" key="30">
    <source>
        <dbReference type="Pfam" id="PF18198"/>
    </source>
</evidence>
<feature type="domain" description="Dynein heavy chain hydrolytic ATP-binding dynein motor region" evidence="24">
    <location>
        <begin position="1232"/>
        <end position="1558"/>
    </location>
</feature>
<gene>
    <name evidence="32" type="primary">DNAH7</name>
    <name evidence="32" type="ORF">Bhyg_03469</name>
</gene>
<keyword evidence="9" id="KW-0282">Flagellum</keyword>
<dbReference type="Pfam" id="PF08393">
    <property type="entry name" value="DHC_N2"/>
    <property type="match status" value="1"/>
</dbReference>
<keyword evidence="7" id="KW-0547">Nucleotide-binding</keyword>
<keyword evidence="11 20" id="KW-0175">Coiled coil</keyword>
<dbReference type="GO" id="GO:0051959">
    <property type="term" value="F:dynein light intermediate chain binding"/>
    <property type="evidence" value="ECO:0007669"/>
    <property type="project" value="InterPro"/>
</dbReference>
<evidence type="ECO:0000256" key="14">
    <source>
        <dbReference type="ARBA" id="ARBA00023212"/>
    </source>
</evidence>
<dbReference type="Pfam" id="PF17852">
    <property type="entry name" value="Dynein_AAA_lid"/>
    <property type="match status" value="1"/>
</dbReference>
<dbReference type="OrthoDB" id="447173at2759"/>
<evidence type="ECO:0000256" key="9">
    <source>
        <dbReference type="ARBA" id="ARBA00022846"/>
    </source>
</evidence>
<dbReference type="InterPro" id="IPR043160">
    <property type="entry name" value="Dynein_C_barrel"/>
</dbReference>
<evidence type="ECO:0000256" key="4">
    <source>
        <dbReference type="ARBA" id="ARBA00022490"/>
    </source>
</evidence>
<dbReference type="Pfam" id="PF12781">
    <property type="entry name" value="AAA_9"/>
    <property type="match status" value="1"/>
</dbReference>
<dbReference type="GO" id="GO:0030286">
    <property type="term" value="C:dynein complex"/>
    <property type="evidence" value="ECO:0007669"/>
    <property type="project" value="UniProtKB-KW"/>
</dbReference>
<evidence type="ECO:0000256" key="3">
    <source>
        <dbReference type="ARBA" id="ARBA00008887"/>
    </source>
</evidence>
<dbReference type="GO" id="GO:0008569">
    <property type="term" value="F:minus-end-directed microtubule motor activity"/>
    <property type="evidence" value="ECO:0007669"/>
    <property type="project" value="InterPro"/>
</dbReference>
<keyword evidence="15" id="KW-0966">Cell projection</keyword>
<dbReference type="Gene3D" id="1.20.920.30">
    <property type="match status" value="1"/>
</dbReference>
<dbReference type="Pfam" id="PF12774">
    <property type="entry name" value="AAA_6"/>
    <property type="match status" value="1"/>
</dbReference>
<dbReference type="GO" id="GO:0070286">
    <property type="term" value="P:axonemal dynein complex assembly"/>
    <property type="evidence" value="ECO:0007669"/>
    <property type="project" value="UniProtKB-ARBA"/>
</dbReference>
<protein>
    <recommendedName>
        <fullName evidence="17">Dynein axonemal heavy chain 7</fullName>
    </recommendedName>
    <alternativeName>
        <fullName evidence="19">Axonemal beta dynein heavy chain 7</fullName>
    </alternativeName>
    <alternativeName>
        <fullName evidence="18">Ciliary dynein heavy chain 7</fullName>
    </alternativeName>
</protein>
<evidence type="ECO:0000256" key="12">
    <source>
        <dbReference type="ARBA" id="ARBA00023069"/>
    </source>
</evidence>
<evidence type="ECO:0000313" key="33">
    <source>
        <dbReference type="Proteomes" id="UP001151699"/>
    </source>
</evidence>
<dbReference type="FunFam" id="3.40.50.300:FF:001328">
    <property type="entry name" value="Dynein heavy chain 6, axonemal"/>
    <property type="match status" value="1"/>
</dbReference>
<organism evidence="32 33">
    <name type="scientific">Pseudolycoriella hygida</name>
    <dbReference type="NCBI Taxonomy" id="35572"/>
    <lineage>
        <taxon>Eukaryota</taxon>
        <taxon>Metazoa</taxon>
        <taxon>Ecdysozoa</taxon>
        <taxon>Arthropoda</taxon>
        <taxon>Hexapoda</taxon>
        <taxon>Insecta</taxon>
        <taxon>Pterygota</taxon>
        <taxon>Neoptera</taxon>
        <taxon>Endopterygota</taxon>
        <taxon>Diptera</taxon>
        <taxon>Nematocera</taxon>
        <taxon>Sciaroidea</taxon>
        <taxon>Sciaridae</taxon>
        <taxon>Pseudolycoriella</taxon>
    </lineage>
</organism>
<evidence type="ECO:0000256" key="5">
    <source>
        <dbReference type="ARBA" id="ARBA00022701"/>
    </source>
</evidence>
<keyword evidence="6" id="KW-0677">Repeat</keyword>
<keyword evidence="12" id="KW-0969">Cilium</keyword>
<dbReference type="FunFam" id="1.20.920.20:FF:000001">
    <property type="entry name" value="dynein heavy chain 2, axonemal"/>
    <property type="match status" value="1"/>
</dbReference>
<dbReference type="FunFam" id="1.20.58.1120:FF:000005">
    <property type="entry name" value="Dynein, axonemal, heavy chain 12"/>
    <property type="match status" value="1"/>
</dbReference>
<dbReference type="InterPro" id="IPR013602">
    <property type="entry name" value="Dynein_heavy_linker"/>
</dbReference>
<keyword evidence="14" id="KW-0206">Cytoskeleton</keyword>
<dbReference type="PANTHER" id="PTHR22878">
    <property type="entry name" value="DYNEIN HEAVY CHAIN 6, AXONEMAL-LIKE-RELATED"/>
    <property type="match status" value="1"/>
</dbReference>
<keyword evidence="4" id="KW-0963">Cytoplasm</keyword>
<reference evidence="32" key="1">
    <citation type="submission" date="2022-07" db="EMBL/GenBank/DDBJ databases">
        <authorList>
            <person name="Trinca V."/>
            <person name="Uliana J.V.C."/>
            <person name="Torres T.T."/>
            <person name="Ward R.J."/>
            <person name="Monesi N."/>
        </authorList>
    </citation>
    <scope>NUCLEOTIDE SEQUENCE</scope>
    <source>
        <strain evidence="32">HSMRA1968</strain>
        <tissue evidence="32">Whole embryos</tissue>
    </source>
</reference>
<evidence type="ECO:0000259" key="25">
    <source>
        <dbReference type="Pfam" id="PF12777"/>
    </source>
</evidence>
<dbReference type="FunFam" id="3.40.50.300:FF:000362">
    <property type="entry name" value="Dynein, axonemal, heavy chain 6"/>
    <property type="match status" value="1"/>
</dbReference>
<feature type="compositionally biased region" description="Polar residues" evidence="21">
    <location>
        <begin position="1"/>
        <end position="11"/>
    </location>
</feature>
<dbReference type="FunFam" id="1.10.8.710:FF:000004">
    <property type="entry name" value="Dynein axonemal heavy chain 6"/>
    <property type="match status" value="1"/>
</dbReference>
<dbReference type="InterPro" id="IPR041589">
    <property type="entry name" value="DNAH3_AAA_lid_1"/>
</dbReference>
<feature type="domain" description="Dynein heavy chain AAA module D4" evidence="26">
    <location>
        <begin position="2252"/>
        <end position="2394"/>
    </location>
</feature>
<dbReference type="FunFam" id="3.40.50.300:FF:000044">
    <property type="entry name" value="Dynein heavy chain 5, axonemal"/>
    <property type="match status" value="1"/>
</dbReference>
<comment type="subunit">
    <text evidence="16">The dynein complex consists of at least two heavy chains and a number of intermediate and light chains.</text>
</comment>
<evidence type="ECO:0000259" key="24">
    <source>
        <dbReference type="Pfam" id="PF12774"/>
    </source>
</evidence>
<dbReference type="InterPro" id="IPR035706">
    <property type="entry name" value="AAA_9"/>
</dbReference>
<evidence type="ECO:0000256" key="13">
    <source>
        <dbReference type="ARBA" id="ARBA00023175"/>
    </source>
</evidence>
<dbReference type="GO" id="GO:0045505">
    <property type="term" value="F:dynein intermediate chain binding"/>
    <property type="evidence" value="ECO:0007669"/>
    <property type="project" value="InterPro"/>
</dbReference>
<evidence type="ECO:0000256" key="1">
    <source>
        <dbReference type="ARBA" id="ARBA00004230"/>
    </source>
</evidence>
<dbReference type="InterPro" id="IPR043157">
    <property type="entry name" value="Dynein_AAA1S"/>
</dbReference>
<feature type="domain" description="Dynein heavy chain linker" evidence="23">
    <location>
        <begin position="698"/>
        <end position="1102"/>
    </location>
</feature>
<dbReference type="FunFam" id="1.10.287.2620:FF:000002">
    <property type="entry name" value="Dynein heavy chain 2, axonemal"/>
    <property type="match status" value="1"/>
</dbReference>
<dbReference type="EMBL" id="WJQU01000001">
    <property type="protein sequence ID" value="KAJ6648242.1"/>
    <property type="molecule type" value="Genomic_DNA"/>
</dbReference>
<feature type="coiled-coil region" evidence="20">
    <location>
        <begin position="611"/>
        <end position="682"/>
    </location>
</feature>
<dbReference type="Pfam" id="PF12780">
    <property type="entry name" value="AAA_8"/>
    <property type="match status" value="2"/>
</dbReference>
<dbReference type="FunFam" id="1.10.8.720:FF:000001">
    <property type="entry name" value="dynein heavy chain 7, axonemal"/>
    <property type="match status" value="1"/>
</dbReference>
<dbReference type="FunFam" id="1.10.8.1220:FF:000001">
    <property type="entry name" value="Dynein axonemal heavy chain 5"/>
    <property type="match status" value="1"/>
</dbReference>
<dbReference type="Pfam" id="PF12775">
    <property type="entry name" value="AAA_7"/>
    <property type="match status" value="1"/>
</dbReference>
<dbReference type="FunFam" id="3.40.50.300:FF:000223">
    <property type="entry name" value="Dynein heavy chain 3, axonemal"/>
    <property type="match status" value="1"/>
</dbReference>
<comment type="similarity">
    <text evidence="3">Belongs to the dynein heavy chain family.</text>
</comment>
<dbReference type="FunFam" id="3.20.180.20:FF:000003">
    <property type="entry name" value="Dynein heavy chain 12, axonemal"/>
    <property type="match status" value="1"/>
</dbReference>
<evidence type="ECO:0000259" key="28">
    <source>
        <dbReference type="Pfam" id="PF17852"/>
    </source>
</evidence>
<keyword evidence="10" id="KW-0243">Dynein</keyword>
<dbReference type="GO" id="GO:0060294">
    <property type="term" value="P:cilium movement involved in cell motility"/>
    <property type="evidence" value="ECO:0007669"/>
    <property type="project" value="UniProtKB-ARBA"/>
</dbReference>
<dbReference type="SUPFAM" id="SSF52540">
    <property type="entry name" value="P-loop containing nucleoside triphosphate hydrolases"/>
    <property type="match status" value="4"/>
</dbReference>
<evidence type="ECO:0000256" key="20">
    <source>
        <dbReference type="SAM" id="Coils"/>
    </source>
</evidence>
<dbReference type="Gene3D" id="1.20.58.1120">
    <property type="match status" value="1"/>
</dbReference>
<dbReference type="Gene3D" id="1.10.8.710">
    <property type="match status" value="1"/>
</dbReference>
<dbReference type="Pfam" id="PF12777">
    <property type="entry name" value="MT"/>
    <property type="match status" value="1"/>
</dbReference>
<dbReference type="Gene3D" id="1.10.472.130">
    <property type="match status" value="1"/>
</dbReference>
<dbReference type="FunFam" id="1.20.140.100:FF:000004">
    <property type="entry name" value="Dynein axonemal heavy chain 6"/>
    <property type="match status" value="1"/>
</dbReference>
<dbReference type="Gene3D" id="1.10.8.720">
    <property type="entry name" value="Region D6 of dynein motor"/>
    <property type="match status" value="1"/>
</dbReference>
<evidence type="ECO:0000256" key="7">
    <source>
        <dbReference type="ARBA" id="ARBA00022741"/>
    </source>
</evidence>
<feature type="domain" description="Dynein heavy chain AAA module D4" evidence="26">
    <location>
        <begin position="2399"/>
        <end position="2456"/>
    </location>
</feature>
<evidence type="ECO:0000256" key="21">
    <source>
        <dbReference type="SAM" id="MobiDB-lite"/>
    </source>
</evidence>
<evidence type="ECO:0000256" key="16">
    <source>
        <dbReference type="ARBA" id="ARBA00062885"/>
    </source>
</evidence>
<dbReference type="Pfam" id="PF18198">
    <property type="entry name" value="AAA_lid_11"/>
    <property type="match status" value="1"/>
</dbReference>
<evidence type="ECO:0000313" key="32">
    <source>
        <dbReference type="EMBL" id="KAJ6648242.1"/>
    </source>
</evidence>
<dbReference type="Gene3D" id="3.20.180.20">
    <property type="entry name" value="Dynein heavy chain, N-terminal domain 2"/>
    <property type="match status" value="1"/>
</dbReference>
<dbReference type="InterPro" id="IPR004273">
    <property type="entry name" value="Dynein_heavy_D6_P-loop"/>
</dbReference>
<dbReference type="InterPro" id="IPR027417">
    <property type="entry name" value="P-loop_NTPase"/>
</dbReference>
<feature type="domain" description="Dynein heavy chain coiled coil stalk" evidence="25">
    <location>
        <begin position="2469"/>
        <end position="2811"/>
    </location>
</feature>
<keyword evidence="5" id="KW-0493">Microtubule</keyword>
<dbReference type="InterPro" id="IPR035699">
    <property type="entry name" value="AAA_6"/>
</dbReference>
<keyword evidence="33" id="KW-1185">Reference proteome</keyword>
<evidence type="ECO:0000259" key="22">
    <source>
        <dbReference type="Pfam" id="PF03028"/>
    </source>
</evidence>
<feature type="coiled-coil region" evidence="20">
    <location>
        <begin position="2699"/>
        <end position="2747"/>
    </location>
</feature>
<feature type="domain" description="Dynein heavy chain AAA 5 extension" evidence="28">
    <location>
        <begin position="1725"/>
        <end position="1875"/>
    </location>
</feature>
<keyword evidence="8" id="KW-0067">ATP-binding</keyword>
<feature type="domain" description="Dynein heavy chain C-terminal" evidence="31">
    <location>
        <begin position="3613"/>
        <end position="3775"/>
    </location>
</feature>
<evidence type="ECO:0000259" key="29">
    <source>
        <dbReference type="Pfam" id="PF17857"/>
    </source>
</evidence>
<dbReference type="InterPro" id="IPR041466">
    <property type="entry name" value="Dynein_AAA5_ext"/>
</dbReference>
<dbReference type="GO" id="GO:0005524">
    <property type="term" value="F:ATP binding"/>
    <property type="evidence" value="ECO:0007669"/>
    <property type="project" value="UniProtKB-KW"/>
</dbReference>
<dbReference type="FunFam" id="3.10.490.20:FF:000001">
    <property type="entry name" value="dynein heavy chain 7, axonemal"/>
    <property type="match status" value="1"/>
</dbReference>
<dbReference type="InterPro" id="IPR041658">
    <property type="entry name" value="AAA_lid_11"/>
</dbReference>
<evidence type="ECO:0000256" key="10">
    <source>
        <dbReference type="ARBA" id="ARBA00023017"/>
    </source>
</evidence>
<dbReference type="InterPro" id="IPR026983">
    <property type="entry name" value="DHC"/>
</dbReference>
<evidence type="ECO:0000259" key="27">
    <source>
        <dbReference type="Pfam" id="PF12781"/>
    </source>
</evidence>
<evidence type="ECO:0000259" key="26">
    <source>
        <dbReference type="Pfam" id="PF12780"/>
    </source>
</evidence>
<accession>A0A9Q0NDE1</accession>
<name>A0A9Q0NDE1_9DIPT</name>
<dbReference type="Pfam" id="PF18199">
    <property type="entry name" value="Dynein_C"/>
    <property type="match status" value="1"/>
</dbReference>
<dbReference type="Pfam" id="PF03028">
    <property type="entry name" value="Dynein_heavy"/>
    <property type="match status" value="1"/>
</dbReference>
<dbReference type="InterPro" id="IPR041228">
    <property type="entry name" value="Dynein_C"/>
</dbReference>
<keyword evidence="13" id="KW-0505">Motor protein</keyword>
<dbReference type="Gene3D" id="1.10.287.2620">
    <property type="match status" value="1"/>
</dbReference>
<evidence type="ECO:0000256" key="18">
    <source>
        <dbReference type="ARBA" id="ARBA00078543"/>
    </source>
</evidence>
<dbReference type="GO" id="GO:0005874">
    <property type="term" value="C:microtubule"/>
    <property type="evidence" value="ECO:0007669"/>
    <property type="project" value="UniProtKB-KW"/>
</dbReference>
<evidence type="ECO:0000256" key="8">
    <source>
        <dbReference type="ARBA" id="ARBA00022840"/>
    </source>
</evidence>
<evidence type="ECO:0000256" key="17">
    <source>
        <dbReference type="ARBA" id="ARBA00071816"/>
    </source>
</evidence>
<evidence type="ECO:0000256" key="11">
    <source>
        <dbReference type="ARBA" id="ARBA00023054"/>
    </source>
</evidence>
<dbReference type="Gene3D" id="1.20.140.100">
    <property type="entry name" value="Dynein heavy chain, N-terminal domain 2"/>
    <property type="match status" value="1"/>
</dbReference>
<proteinExistence type="inferred from homology"/>
<sequence>MKRSSSMQAAPSLNAKHSRANGEYQSRMYYNELTKTNGMFSIPDRILRHSKNIKPKSRRVAKVKKPIGSYTEMRQRREEFRKKLVALIMTDECNDDGDEFPNASERQVLKYYHYIRHGIDTVHVAPMHKKVISKIFKLIPNKLMKYSELADSVASEVKDEYTLAVKKAVVDFVLGDSLHKPNILADNMSTERVYLKSIAVKYKHRFAQNRELIHRNLFCVNPTVAQIHQLWDSYSNVNLISTDILSAHKGAYDLFDFTKTLTSQIQITHKRLTDEWYGRIKDILLKGMKRHHVPNPIARPKAAKKFMSSVAALMTQNLSDIAIKSLLMFTNFMCDYRNTNAGIKLTVFLQDEDTLIFTPNFNKVQHEILRMVDGIVRSVQTFVRIDSVVMPDGAGARELLKPTVPKDIIDDCRYRIRNLLEEQRIGPELRLQDFDKYISLMNGKDAETIFTFMKEERPFEEYCRLVREYHDIEMEISVNVWGVISMGLYEFHRTGLINTLEMLARYMQTELLKKMVSDQQSDMAQLQTEYEEICEKALSIPENTARLMESQAYVLKTEAEVIPVMEDRLRVNLSHFLWLMDHTLYTPLEVKQNSVTFQYCLKMMSVFKQNREIIDNKKVEYQERLKRQIEQFRRDLERYREKVKEYENLGDIALLAKYRDQAAILDKNLVDAMEKIDRINEEEAAYDWETSQYPTRKETHDLLTPYKKLFDAGQGFIEHRHLWLNSQVGHFDPEVIETEIGATYRNVLKLDRGFGDKPVTKKLCEEIIALIDEFKQNMPIIQTLGNPGMKKRHWEQISEIVGFPIKVSPELTLEKIIEFGLEDYIARFQVISDSASKENSLEIAMKKMVQEWEDVSFNECAYRDTGTYILQSVDDIQVLLDDHIIKTQTMKNSPYITPFKMEMFEWEGKLILLQDILDDWLRVQATWMYLEPIFSSPDIQQQMPEEGRRFSAVDKIWKEIMKLVHADPAVMSVVEIEKMSEKLKKAFNLLEVIQKGLNAYLEKKRLYFPRFFFLSNDELLEILSETKDPKRVQPHLKKCFEGIATLNFTESLDVNTMRSSEGEEIELVEIISTAKAKGQVEKWLLELETIMKKSVHRKVNEAIDNYPTTARHEWVLKWPGQCVQSISLTYWTSEITDCLLSSSPKNNLKAYLVKCIDQISRIVDLVRGQLSTQNRITLGALVVLDVHARDTLAELIDYNVEKSNDFRWLSQLRYYWIEMNLVTKMINSTLNYGYEYLGNTSRLVITPLTDRCYRTLFGALHLHLGGAPEGPAGTGKTETTKDLAKAVAKQCVVFNCSDGLDYIALGKFFKGLASCGAWSCFDEFNRIDLEVLSVVAQQILTIQRGINSGSSTLMFEGTLLQLDPSCATFITMNPGYAGRSELPDNLKALFRSVAMMVPDYALIAEIELYSFGYLNAKPLAIKIVATYRLCSEQLSTQPHYDYGMRAVKSVLKAAGALKLRYPDEVEDIIVLRSIKDVNKAKFLSQDVPLFAGITSDLFPGINLPDPDYVVFDQACRDVCDATNKQCTDFFLEKLQQLYEMIVVRHGLMITGYPFGGKTTAYRVLADALALVEERGGMDEHKAIFTVINPKAITMGQLYGQFDPISHEWSDGILAVSYRQFAISTTSDRKWLIFDGPVDAVWIENMNTVLDDNKKLCLMSGEIIQLSNTTNLIFEPMDLEAASPATVSRCGMIYMEPTSLGWEPLLASWKNTLPATIRDYDKKVITDLFMRFCPMLLHFIRKGGVFEMATTSDSNLINSLMNLFDCFLDDYHDEKYVASLVNLDIRAQLEGVFFFSCVWALGGPLNEESRIKFSELFHALLSKDFPEEVYEKFHIPDFLRVENLKKPFIFTIPKGGTVFDYRYLKEGKGKWRLWSDEIAAAPALPRDIPVNQIIITTVETIRITAILDLLLTHAKPLLLVGPTGTGKSVYTMQYLLKGIDTSVYTQLFMNFSAQTSANQTQDIIMGKLDKRRKGVYGPPVGKKCIIFVDDVSMPLKETYGAQPPIELLRMWLDHWIWYDRKEVTALKLIDIQIVSAMGPPSTGNTVTPRFSRHFNTVSIDEFNSATLEAIFSKIVLWHLDARGFSKEFDPCIEEIVSATLYIYVEARKNLLPTPSKCHYLFNLRDFSRVIQGVLLSVPEATEGIDAMRRLWAHEICRVYGDRLVDAADREWLFNAICLVAENELHTKANELFARFIEPNQKLQESDMRKLMYCDFTNPKADTKNYLEVPDLEELRNVVETYLVEFNNMSKKPMNLVLFRFAIEHLSRVCRVLKQPRSHALLIGVGGSGKQSLTRLATHIVDYQIFFVEISRTYSTNEWHDDLKTIMKQVSSSDLHGVFLFTDLQIKEESFLEDVNNLLNSGEVPNLFPTEEKLEIIEKMRQIDRQRDKSVQTDGSAASLFFAEEDLTSLERSVAVDMCMEFHTSTQTLSDDFFLRLKRRNYVTPTSYLELIFTFKDLLRAKRTAILSSKERYLVGLQQLESAGQQVAIMQEKLERLEPELKVAAENVAVRVTQVQGAFDAAEVQRQNVQKDEAVAKEETNRATEIADNCTAIMADALPLIQEAEAALNTLSSSDIAIIKTFNNPPAAIKIIGEAICILKEVKPEKTPNPSGTGTIEDFFPPFKKLLGDIKFLDSLIKFDKDNIQASIIKKLQDRILINELFDPEKMKIVSSAAAGLCKWVLAIVQYDKVAKIVAPKRIALKEAENARDAARTILDAKLEELCEVEKNLAELNRQLNKQKEAFEVLKNDQDVCAKKLQRATDIINGLGGEKQRWTDTAEYLGKVYDTLTGDVLIASGVVAYLGPFTASFRSAQVSEWALKCNSLGIVCNTDFNLEKILGDPVTIRSWNIFGLPNDSFSIESAIILSNARRWPLMIDPQGQANKWIKNLEKENRLCIIRLNQPDYTRVLENAIQFGLPVLLENIGEDMDPLLEPVLLKQVFKQAGAMCLKLGDAIIEYNNNFRFYITTKLRNPHYLPEVSVKVTLLNFVTTIAGLQDQLLSTTVARERPDLEAEKNTLIVQGAANKKQLQEIEDQILQVLSGEGNILEDETAVQILSSSKLIANDVIEKQAVAEVTEKQIDVARLGYTPIAKHATTLFFTTADLTNIDPMYQYSLAWFIGLFTAAIDNTDKVDDVEQRLTDLTKYFTYSLYVNICRSLFERDKLLFSLILAVNLKRSEDQLDYKEWMFLLTGGVGLENNIPIPADWMPSRCWDEIVRLSDYTNFKGLYKHISESLSQWKDYYDAKEPQNARLPDPWHTKLTRFQTLLILRCLRSDKLVPAVQNYVDEQLGKEYVEPPPFDLNASYADSHCCIPLIFILTPGADPTSALLKFADDQGFGNRLSSLSLGQGQGPIAVKMIDEGTRTGTWVVLQNCHLAKSWMSTLERICESLSSDTTHPDFRLWLTSYPAEHFPVVVLQNGIKMTNEPPKGLRSNITRSYLNDPICDPEFFESCKQSMIFKRMLYALCFFHGIVQERRNYGPIGWNILYEFNETDLRISVTQLMMFLNEYEEVQFEALRYLTGECNYGGRVTDDWDRRCLNTILNRFYTPALLEKGEEYLFDASGAYYSPMRKEYDAYLSYTKNFPLLTKPGVFGLHDNADITKDQQETDSLLTYTLKTQKWFDDGPPATFWISGFYFTQAFLTGAQQNFARKYVIPIDLLTFDYLVQQQETFDSPPEDGVYVYGLFLEGARWDRTTQYLNEAFPRILYDTMPLIWLTPVKRSDLKERHSYNCPVYKTSERRGTLSTTGHSTNFVVAMTLNCAPEIHPSHWTLRGCAMLCQLSS</sequence>
<dbReference type="PANTHER" id="PTHR22878:SF66">
    <property type="entry name" value="DYNEIN AXONEMAL HEAVY CHAIN 7"/>
    <property type="match status" value="1"/>
</dbReference>
<evidence type="ECO:0000259" key="23">
    <source>
        <dbReference type="Pfam" id="PF08393"/>
    </source>
</evidence>